<name>A0A4Q2DVA8_9AGAR</name>
<comment type="caution">
    <text evidence="2">The sequence shown here is derived from an EMBL/GenBank/DDBJ whole genome shotgun (WGS) entry which is preliminary data.</text>
</comment>
<gene>
    <name evidence="2" type="ORF">EST38_g1686</name>
</gene>
<feature type="compositionally biased region" description="Basic and acidic residues" evidence="1">
    <location>
        <begin position="37"/>
        <end position="65"/>
    </location>
</feature>
<dbReference type="EMBL" id="SDEE01000024">
    <property type="protein sequence ID" value="RXW24199.1"/>
    <property type="molecule type" value="Genomic_DNA"/>
</dbReference>
<feature type="region of interest" description="Disordered" evidence="1">
    <location>
        <begin position="1"/>
        <end position="94"/>
    </location>
</feature>
<sequence length="318" mass="34709">MAGLGHRDHGQHPTGHPSFDCNSFSQTTQNLNPTPDTKSKRTSESREKRARAIDEGTSAKDHKAEVNSIVDSLDEQEEAHGQWPTHRSTIEEPSSFKLNARATIWQWDPTVSANPTLTTASSKGDTDILQPQELASDWEAVQSKSVRGTRLTDTAPLDGSAGPSYPMRPKPSEGEYYTSDSSPPPQATLGSSSSQTPSRLNGSLPEYFPSDGSEWMPEKAFTALDGVAPHFQTLIDVLWDFQSLGITSVDRGGTLLNLLQQRDPYILVAAGTAGYKSPFALYLQEAYEAGIISSPTGRVQLASGCRYWFRNSFVSLTQ</sequence>
<feature type="compositionally biased region" description="Basic and acidic residues" evidence="1">
    <location>
        <begin position="1"/>
        <end position="11"/>
    </location>
</feature>
<feature type="region of interest" description="Disordered" evidence="1">
    <location>
        <begin position="139"/>
        <end position="209"/>
    </location>
</feature>
<dbReference type="Proteomes" id="UP000290288">
    <property type="component" value="Unassembled WGS sequence"/>
</dbReference>
<accession>A0A4Q2DVA8</accession>
<evidence type="ECO:0000313" key="2">
    <source>
        <dbReference type="EMBL" id="RXW24199.1"/>
    </source>
</evidence>
<dbReference type="AlphaFoldDB" id="A0A4Q2DVA8"/>
<feature type="compositionally biased region" description="Polar residues" evidence="1">
    <location>
        <begin position="20"/>
        <end position="36"/>
    </location>
</feature>
<keyword evidence="3" id="KW-1185">Reference proteome</keyword>
<protein>
    <submittedName>
        <fullName evidence="2">Uncharacterized protein</fullName>
    </submittedName>
</protein>
<feature type="compositionally biased region" description="Polar residues" evidence="1">
    <location>
        <begin position="188"/>
        <end position="201"/>
    </location>
</feature>
<organism evidence="2 3">
    <name type="scientific">Candolleomyces aberdarensis</name>
    <dbReference type="NCBI Taxonomy" id="2316362"/>
    <lineage>
        <taxon>Eukaryota</taxon>
        <taxon>Fungi</taxon>
        <taxon>Dikarya</taxon>
        <taxon>Basidiomycota</taxon>
        <taxon>Agaricomycotina</taxon>
        <taxon>Agaricomycetes</taxon>
        <taxon>Agaricomycetidae</taxon>
        <taxon>Agaricales</taxon>
        <taxon>Agaricineae</taxon>
        <taxon>Psathyrellaceae</taxon>
        <taxon>Candolleomyces</taxon>
    </lineage>
</organism>
<evidence type="ECO:0000313" key="3">
    <source>
        <dbReference type="Proteomes" id="UP000290288"/>
    </source>
</evidence>
<proteinExistence type="predicted"/>
<reference evidence="2 3" key="1">
    <citation type="submission" date="2019-01" db="EMBL/GenBank/DDBJ databases">
        <title>Draft genome sequence of Psathyrella aberdarensis IHI B618.</title>
        <authorList>
            <person name="Buettner E."/>
            <person name="Kellner H."/>
        </authorList>
    </citation>
    <scope>NUCLEOTIDE SEQUENCE [LARGE SCALE GENOMIC DNA]</scope>
    <source>
        <strain evidence="2 3">IHI B618</strain>
    </source>
</reference>
<evidence type="ECO:0000256" key="1">
    <source>
        <dbReference type="SAM" id="MobiDB-lite"/>
    </source>
</evidence>